<evidence type="ECO:0000313" key="1">
    <source>
        <dbReference type="EMBL" id="CAF1957259.1"/>
    </source>
</evidence>
<dbReference type="AlphaFoldDB" id="A0A816LSE3"/>
<gene>
    <name evidence="1" type="ORF">MBJ925_LOCUS6188</name>
</gene>
<accession>A0A816LSE3</accession>
<dbReference type="EMBL" id="CAJNRE010001789">
    <property type="protein sequence ID" value="CAF1957259.1"/>
    <property type="molecule type" value="Genomic_DNA"/>
</dbReference>
<comment type="caution">
    <text evidence="1">The sequence shown here is derived from an EMBL/GenBank/DDBJ whole genome shotgun (WGS) entry which is preliminary data.</text>
</comment>
<dbReference type="Proteomes" id="UP000663824">
    <property type="component" value="Unassembled WGS sequence"/>
</dbReference>
<sequence length="243" mass="26726">MTIFNYVIVGGGPAGLSARYGWNAHHETKYLLVDSGDGLSERVKSNDKTHIGSIGGAGLCSDGYFVFYPVGNGLCFSTVSQYEICGPSHHSQRFLGCHADMALDVATSLAAWFGNTQNSDEQTIINTEKRKQKKQSTFRLTLEQRTALIASILHGLKPNQLSLNTKLCRIESTTDNTYILHCKKNGNDVEFRCKNIILSGGRFFPIVSQSFPMIKHVFKQVEVGVRLCGPANNSLFSDATQVN</sequence>
<protein>
    <submittedName>
        <fullName evidence="1">Uncharacterized protein</fullName>
    </submittedName>
</protein>
<name>A0A816LSE3_9BILA</name>
<evidence type="ECO:0000313" key="2">
    <source>
        <dbReference type="Proteomes" id="UP000663824"/>
    </source>
</evidence>
<dbReference type="SUPFAM" id="SSF51905">
    <property type="entry name" value="FAD/NAD(P)-binding domain"/>
    <property type="match status" value="1"/>
</dbReference>
<organism evidence="1 2">
    <name type="scientific">Rotaria magnacalcarata</name>
    <dbReference type="NCBI Taxonomy" id="392030"/>
    <lineage>
        <taxon>Eukaryota</taxon>
        <taxon>Metazoa</taxon>
        <taxon>Spiralia</taxon>
        <taxon>Gnathifera</taxon>
        <taxon>Rotifera</taxon>
        <taxon>Eurotatoria</taxon>
        <taxon>Bdelloidea</taxon>
        <taxon>Philodinida</taxon>
        <taxon>Philodinidae</taxon>
        <taxon>Rotaria</taxon>
    </lineage>
</organism>
<reference evidence="1" key="1">
    <citation type="submission" date="2021-02" db="EMBL/GenBank/DDBJ databases">
        <authorList>
            <person name="Nowell W R."/>
        </authorList>
    </citation>
    <scope>NUCLEOTIDE SEQUENCE</scope>
</reference>
<proteinExistence type="predicted"/>
<dbReference type="InterPro" id="IPR036188">
    <property type="entry name" value="FAD/NAD-bd_sf"/>
</dbReference>